<evidence type="ECO:0000313" key="15">
    <source>
        <dbReference type="Proteomes" id="UP000759131"/>
    </source>
</evidence>
<name>A0A7R9L3F1_9ACAR</name>
<feature type="transmembrane region" description="Helical" evidence="12">
    <location>
        <begin position="6"/>
        <end position="31"/>
    </location>
</feature>
<organism evidence="14">
    <name type="scientific">Medioppia subpectinata</name>
    <dbReference type="NCBI Taxonomy" id="1979941"/>
    <lineage>
        <taxon>Eukaryota</taxon>
        <taxon>Metazoa</taxon>
        <taxon>Ecdysozoa</taxon>
        <taxon>Arthropoda</taxon>
        <taxon>Chelicerata</taxon>
        <taxon>Arachnida</taxon>
        <taxon>Acari</taxon>
        <taxon>Acariformes</taxon>
        <taxon>Sarcoptiformes</taxon>
        <taxon>Oribatida</taxon>
        <taxon>Brachypylina</taxon>
        <taxon>Oppioidea</taxon>
        <taxon>Oppiidae</taxon>
        <taxon>Medioppia</taxon>
    </lineage>
</organism>
<dbReference type="PROSITE" id="PS50011">
    <property type="entry name" value="PROTEIN_KINASE_DOM"/>
    <property type="match status" value="1"/>
</dbReference>
<gene>
    <name evidence="14" type="ORF">OSB1V03_LOCUS14562</name>
</gene>
<evidence type="ECO:0000256" key="4">
    <source>
        <dbReference type="ARBA" id="ARBA00022723"/>
    </source>
</evidence>
<dbReference type="EMBL" id="OC868683">
    <property type="protein sequence ID" value="CAD7634166.1"/>
    <property type="molecule type" value="Genomic_DNA"/>
</dbReference>
<evidence type="ECO:0000256" key="10">
    <source>
        <dbReference type="ARBA" id="ARBA00047899"/>
    </source>
</evidence>
<evidence type="ECO:0000256" key="12">
    <source>
        <dbReference type="SAM" id="Phobius"/>
    </source>
</evidence>
<evidence type="ECO:0000256" key="9">
    <source>
        <dbReference type="ARBA" id="ARBA00023306"/>
    </source>
</evidence>
<keyword evidence="3" id="KW-0808">Transferase</keyword>
<dbReference type="PANTHER" id="PTHR11042">
    <property type="entry name" value="EUKARYOTIC TRANSLATION INITIATION FACTOR 2-ALPHA KINASE EIF2-ALPHA KINASE -RELATED"/>
    <property type="match status" value="1"/>
</dbReference>
<comment type="catalytic activity">
    <reaction evidence="10">
        <text>L-threonyl-[protein] + ATP = O-phospho-L-threonyl-[protein] + ADP + H(+)</text>
        <dbReference type="Rhea" id="RHEA:46608"/>
        <dbReference type="Rhea" id="RHEA-COMP:11060"/>
        <dbReference type="Rhea" id="RHEA-COMP:11605"/>
        <dbReference type="ChEBI" id="CHEBI:15378"/>
        <dbReference type="ChEBI" id="CHEBI:30013"/>
        <dbReference type="ChEBI" id="CHEBI:30616"/>
        <dbReference type="ChEBI" id="CHEBI:61977"/>
        <dbReference type="ChEBI" id="CHEBI:456216"/>
        <dbReference type="EC" id="2.7.11.1"/>
    </reaction>
</comment>
<reference evidence="14" key="1">
    <citation type="submission" date="2020-11" db="EMBL/GenBank/DDBJ databases">
        <authorList>
            <person name="Tran Van P."/>
        </authorList>
    </citation>
    <scope>NUCLEOTIDE SEQUENCE</scope>
</reference>
<dbReference type="GO" id="GO:0005737">
    <property type="term" value="C:cytoplasm"/>
    <property type="evidence" value="ECO:0007669"/>
    <property type="project" value="TreeGrafter"/>
</dbReference>
<dbReference type="GO" id="GO:0005524">
    <property type="term" value="F:ATP binding"/>
    <property type="evidence" value="ECO:0007669"/>
    <property type="project" value="UniProtKB-KW"/>
</dbReference>
<keyword evidence="8" id="KW-0460">Magnesium</keyword>
<keyword evidence="6" id="KW-0418">Kinase</keyword>
<dbReference type="GO" id="GO:0051321">
    <property type="term" value="P:meiotic cell cycle"/>
    <property type="evidence" value="ECO:0007669"/>
    <property type="project" value="TreeGrafter"/>
</dbReference>
<keyword evidence="7" id="KW-0067">ATP-binding</keyword>
<evidence type="ECO:0000256" key="11">
    <source>
        <dbReference type="ARBA" id="ARBA00048679"/>
    </source>
</evidence>
<dbReference type="EMBL" id="CAJPIZ010014108">
    <property type="protein sequence ID" value="CAG2114596.1"/>
    <property type="molecule type" value="Genomic_DNA"/>
</dbReference>
<dbReference type="GO" id="GO:0004674">
    <property type="term" value="F:protein serine/threonine kinase activity"/>
    <property type="evidence" value="ECO:0007669"/>
    <property type="project" value="UniProtKB-KW"/>
</dbReference>
<keyword evidence="2" id="KW-0723">Serine/threonine-protein kinase</keyword>
<keyword evidence="12" id="KW-0812">Transmembrane</keyword>
<keyword evidence="4" id="KW-0479">Metal-binding</keyword>
<keyword evidence="15" id="KW-1185">Reference proteome</keyword>
<sequence length="382" mass="43409">MVFMGPFAAVFSKLLITSFFASGTILIAIHLTMHHRQHQQRGQYYHHHSNLIKPFKNQKPEMRPLIRNQKPFNLITANRYAHSVVGTTSYIAPEVYSRKYNHKLDIYSLFLIGVQLFAFDLQSSLSFEAKDSLFKISIRCLYQTLVAMISTPNWRQRPECRQVLATHNEWSIDKNVCHSLFIRSNRIVKLCDFGLATDHNTDGRTASRYTHSVVGTLAYMAPEVLSCSVYNHLSDIYSLSIIGQKLVGIDLNASQTFEAKDSVIKKPLLCLSEILEKMMSTPRWRQRPECRQTSTRHRAVYLMSSTDLSSTPGNNANTNTTLNNMITLFISFGQLFHLNVSISPVGLTIMVIALSSQFIMARPVLDIKYPALCVVLIVLSEK</sequence>
<dbReference type="InterPro" id="IPR011009">
    <property type="entry name" value="Kinase-like_dom_sf"/>
</dbReference>
<dbReference type="AlphaFoldDB" id="A0A7R9L3F1"/>
<keyword evidence="12" id="KW-0472">Membrane</keyword>
<dbReference type="SMART" id="SM00220">
    <property type="entry name" value="S_TKc"/>
    <property type="match status" value="1"/>
</dbReference>
<dbReference type="InterPro" id="IPR000719">
    <property type="entry name" value="Prot_kinase_dom"/>
</dbReference>
<evidence type="ECO:0000313" key="14">
    <source>
        <dbReference type="EMBL" id="CAD7634166.1"/>
    </source>
</evidence>
<dbReference type="EC" id="2.7.11.1" evidence="1"/>
<protein>
    <recommendedName>
        <fullName evidence="1">non-specific serine/threonine protein kinase</fullName>
        <ecNumber evidence="1">2.7.11.1</ecNumber>
    </recommendedName>
</protein>
<evidence type="ECO:0000256" key="6">
    <source>
        <dbReference type="ARBA" id="ARBA00022777"/>
    </source>
</evidence>
<proteinExistence type="predicted"/>
<evidence type="ECO:0000259" key="13">
    <source>
        <dbReference type="PROSITE" id="PS50011"/>
    </source>
</evidence>
<dbReference type="Gene3D" id="1.10.510.10">
    <property type="entry name" value="Transferase(Phosphotransferase) domain 1"/>
    <property type="match status" value="2"/>
</dbReference>
<dbReference type="Proteomes" id="UP000759131">
    <property type="component" value="Unassembled WGS sequence"/>
</dbReference>
<accession>A0A7R9L3F1</accession>
<feature type="domain" description="Protein kinase" evidence="13">
    <location>
        <begin position="1"/>
        <end position="330"/>
    </location>
</feature>
<evidence type="ECO:0000256" key="8">
    <source>
        <dbReference type="ARBA" id="ARBA00022842"/>
    </source>
</evidence>
<dbReference type="OrthoDB" id="541276at2759"/>
<evidence type="ECO:0000256" key="3">
    <source>
        <dbReference type="ARBA" id="ARBA00022679"/>
    </source>
</evidence>
<dbReference type="InterPro" id="IPR050339">
    <property type="entry name" value="CC_SR_Kinase"/>
</dbReference>
<keyword evidence="5" id="KW-0547">Nucleotide-binding</keyword>
<evidence type="ECO:0000256" key="5">
    <source>
        <dbReference type="ARBA" id="ARBA00022741"/>
    </source>
</evidence>
<keyword evidence="9" id="KW-0131">Cell cycle</keyword>
<evidence type="ECO:0000256" key="7">
    <source>
        <dbReference type="ARBA" id="ARBA00022840"/>
    </source>
</evidence>
<dbReference type="Pfam" id="PF00069">
    <property type="entry name" value="Pkinase"/>
    <property type="match status" value="1"/>
</dbReference>
<evidence type="ECO:0000256" key="2">
    <source>
        <dbReference type="ARBA" id="ARBA00022527"/>
    </source>
</evidence>
<dbReference type="GO" id="GO:0005634">
    <property type="term" value="C:nucleus"/>
    <property type="evidence" value="ECO:0007669"/>
    <property type="project" value="TreeGrafter"/>
</dbReference>
<dbReference type="GO" id="GO:0046872">
    <property type="term" value="F:metal ion binding"/>
    <property type="evidence" value="ECO:0007669"/>
    <property type="project" value="UniProtKB-KW"/>
</dbReference>
<evidence type="ECO:0000256" key="1">
    <source>
        <dbReference type="ARBA" id="ARBA00012513"/>
    </source>
</evidence>
<comment type="catalytic activity">
    <reaction evidence="11">
        <text>L-seryl-[protein] + ATP = O-phospho-L-seryl-[protein] + ADP + H(+)</text>
        <dbReference type="Rhea" id="RHEA:17989"/>
        <dbReference type="Rhea" id="RHEA-COMP:9863"/>
        <dbReference type="Rhea" id="RHEA-COMP:11604"/>
        <dbReference type="ChEBI" id="CHEBI:15378"/>
        <dbReference type="ChEBI" id="CHEBI:29999"/>
        <dbReference type="ChEBI" id="CHEBI:30616"/>
        <dbReference type="ChEBI" id="CHEBI:83421"/>
        <dbReference type="ChEBI" id="CHEBI:456216"/>
        <dbReference type="EC" id="2.7.11.1"/>
    </reaction>
</comment>
<keyword evidence="12" id="KW-1133">Transmembrane helix</keyword>
<dbReference type="SUPFAM" id="SSF56112">
    <property type="entry name" value="Protein kinase-like (PK-like)"/>
    <property type="match status" value="2"/>
</dbReference>
<dbReference type="PANTHER" id="PTHR11042:SF183">
    <property type="entry name" value="MEMBRANE-ASSOCIATED TYROSINE- AND THREONINE-SPECIFIC CDC2-INHIBITORY KINASE"/>
    <property type="match status" value="1"/>
</dbReference>
<dbReference type="GO" id="GO:0110031">
    <property type="term" value="P:negative regulation of G2/MI transition of meiotic cell cycle"/>
    <property type="evidence" value="ECO:0007669"/>
    <property type="project" value="TreeGrafter"/>
</dbReference>